<proteinExistence type="predicted"/>
<reference evidence="2 3" key="1">
    <citation type="submission" date="2016-12" db="EMBL/GenBank/DDBJ databases">
        <title>Thioflexothrix psekupsii D3 genome sequencing and assembly.</title>
        <authorList>
            <person name="Fomenkov A."/>
            <person name="Vincze T."/>
            <person name="Grabovich M."/>
            <person name="Anton B.P."/>
            <person name="Dubinina G."/>
            <person name="Orlova M."/>
            <person name="Belousova E."/>
            <person name="Roberts R.J."/>
        </authorList>
    </citation>
    <scope>NUCLEOTIDE SEQUENCE [LARGE SCALE GENOMIC DNA]</scope>
    <source>
        <strain evidence="2">D3</strain>
    </source>
</reference>
<protein>
    <recommendedName>
        <fullName evidence="4">ABC transporter permease</fullName>
    </recommendedName>
</protein>
<gene>
    <name evidence="2" type="ORF">TPSD3_04485</name>
</gene>
<evidence type="ECO:0000313" key="2">
    <source>
        <dbReference type="EMBL" id="OUD14969.1"/>
    </source>
</evidence>
<keyword evidence="3" id="KW-1185">Reference proteome</keyword>
<dbReference type="Pfam" id="PF12679">
    <property type="entry name" value="ABC2_membrane_2"/>
    <property type="match status" value="1"/>
</dbReference>
<dbReference type="EMBL" id="MSLT01000007">
    <property type="protein sequence ID" value="OUD14969.1"/>
    <property type="molecule type" value="Genomic_DNA"/>
</dbReference>
<feature type="transmembrane region" description="Helical" evidence="1">
    <location>
        <begin position="66"/>
        <end position="87"/>
    </location>
</feature>
<feature type="transmembrane region" description="Helical" evidence="1">
    <location>
        <begin position="223"/>
        <end position="241"/>
    </location>
</feature>
<dbReference type="GO" id="GO:0140359">
    <property type="term" value="F:ABC-type transporter activity"/>
    <property type="evidence" value="ECO:0007669"/>
    <property type="project" value="InterPro"/>
</dbReference>
<accession>A0A251X9W3</accession>
<dbReference type="RefSeq" id="WP_086487399.1">
    <property type="nucleotide sequence ID" value="NZ_MSLT01000007.1"/>
</dbReference>
<keyword evidence="1" id="KW-0812">Transmembrane</keyword>
<comment type="caution">
    <text evidence="2">The sequence shown here is derived from an EMBL/GenBank/DDBJ whole genome shotgun (WGS) entry which is preliminary data.</text>
</comment>
<evidence type="ECO:0000256" key="1">
    <source>
        <dbReference type="SAM" id="Phobius"/>
    </source>
</evidence>
<dbReference type="GO" id="GO:0005886">
    <property type="term" value="C:plasma membrane"/>
    <property type="evidence" value="ECO:0007669"/>
    <property type="project" value="UniProtKB-SubCell"/>
</dbReference>
<organism evidence="2 3">
    <name type="scientific">Thioflexithrix psekupsensis</name>
    <dbReference type="NCBI Taxonomy" id="1570016"/>
    <lineage>
        <taxon>Bacteria</taxon>
        <taxon>Pseudomonadati</taxon>
        <taxon>Pseudomonadota</taxon>
        <taxon>Gammaproteobacteria</taxon>
        <taxon>Thiotrichales</taxon>
        <taxon>Thioflexithrix</taxon>
    </lineage>
</organism>
<evidence type="ECO:0000313" key="3">
    <source>
        <dbReference type="Proteomes" id="UP000194798"/>
    </source>
</evidence>
<dbReference type="AlphaFoldDB" id="A0A251X9W3"/>
<feature type="transmembrane region" description="Helical" evidence="1">
    <location>
        <begin position="173"/>
        <end position="190"/>
    </location>
</feature>
<name>A0A251X9W3_9GAMM</name>
<dbReference type="Proteomes" id="UP000194798">
    <property type="component" value="Unassembled WGS sequence"/>
</dbReference>
<feature type="transmembrane region" description="Helical" evidence="1">
    <location>
        <begin position="108"/>
        <end position="130"/>
    </location>
</feature>
<feature type="transmembrane region" description="Helical" evidence="1">
    <location>
        <begin position="12"/>
        <end position="40"/>
    </location>
</feature>
<dbReference type="OrthoDB" id="9794512at2"/>
<keyword evidence="1" id="KW-1133">Transmembrane helix</keyword>
<feature type="transmembrane region" description="Helical" evidence="1">
    <location>
        <begin position="142"/>
        <end position="166"/>
    </location>
</feature>
<evidence type="ECO:0008006" key="4">
    <source>
        <dbReference type="Google" id="ProtNLM"/>
    </source>
</evidence>
<keyword evidence="1" id="KW-0472">Membrane</keyword>
<sequence>MWIIAGREWCSLLTGLLGWSILALVQFILAWVFAVLVYVFTQSDVQAQLLQQEGMPGMSELILTPWFNWLGFILVFITPFLTMRLIAEERRQHSLILLLSAPLSTWQIVLGKFIGIWGFITLLLLIAMLMPLSLLFGTTLDMGQLAAAFLAAWLLSAALIAVGLYLSIRNHQPLVAAMTTLVVLLLLWILDWAGGDESALFHYLSLQTHYQVLITGLVDSTHILYYIWVSLFFLGLSYHQLDSERAN</sequence>